<dbReference type="InterPro" id="IPR003313">
    <property type="entry name" value="AraC-bd"/>
</dbReference>
<name>A0ABV7Z1D8_9BACT</name>
<dbReference type="PROSITE" id="PS01124">
    <property type="entry name" value="HTH_ARAC_FAMILY_2"/>
    <property type="match status" value="1"/>
</dbReference>
<dbReference type="InterPro" id="IPR018060">
    <property type="entry name" value="HTH_AraC"/>
</dbReference>
<dbReference type="PANTHER" id="PTHR43280:SF27">
    <property type="entry name" value="TRANSCRIPTIONAL REGULATOR MTLR"/>
    <property type="match status" value="1"/>
</dbReference>
<evidence type="ECO:0000259" key="4">
    <source>
        <dbReference type="PROSITE" id="PS01124"/>
    </source>
</evidence>
<dbReference type="InterPro" id="IPR018062">
    <property type="entry name" value="HTH_AraC-typ_CS"/>
</dbReference>
<dbReference type="Pfam" id="PF12833">
    <property type="entry name" value="HTH_18"/>
    <property type="match status" value="1"/>
</dbReference>
<dbReference type="EMBL" id="JBHRYQ010000001">
    <property type="protein sequence ID" value="MFC3812971.1"/>
    <property type="molecule type" value="Genomic_DNA"/>
</dbReference>
<evidence type="ECO:0000256" key="2">
    <source>
        <dbReference type="ARBA" id="ARBA00023125"/>
    </source>
</evidence>
<dbReference type="SUPFAM" id="SSF51182">
    <property type="entry name" value="RmlC-like cupins"/>
    <property type="match status" value="1"/>
</dbReference>
<comment type="caution">
    <text evidence="5">The sequence shown here is derived from an EMBL/GenBank/DDBJ whole genome shotgun (WGS) entry which is preliminary data.</text>
</comment>
<sequence>MKLEFEKIVPDKGSSMRVLHHRVTADQFEWSYHYHPEVELILVLEGNGRRHVGSHVSYYDSGDLVLIGSNLPHSGFGYGATDIHEEIVIQFKADLFEKEIPEWQDIQNLLIKSLVGISFSKKTKNAAIQYFQEILTLNGLAKFHKLQELLAFLAKQNGVALNQSINKHERYLKGQVRVVKIFDFVENHFNEDINTNHIAELVNMTLPAFCLYFKKQFKVTFTDFLMEYRINQACKMLLEHKPVSEVAFNCGFNSLSYFSRTFKLFKQMSPSSYVRLYKSNE</sequence>
<organism evidence="5 6">
    <name type="scientific">Lacihabitans lacunae</name>
    <dbReference type="NCBI Taxonomy" id="1028214"/>
    <lineage>
        <taxon>Bacteria</taxon>
        <taxon>Pseudomonadati</taxon>
        <taxon>Bacteroidota</taxon>
        <taxon>Cytophagia</taxon>
        <taxon>Cytophagales</taxon>
        <taxon>Leadbetterellaceae</taxon>
        <taxon>Lacihabitans</taxon>
    </lineage>
</organism>
<evidence type="ECO:0000313" key="5">
    <source>
        <dbReference type="EMBL" id="MFC3812971.1"/>
    </source>
</evidence>
<protein>
    <submittedName>
        <fullName evidence="5">AraC family transcriptional regulator</fullName>
    </submittedName>
</protein>
<accession>A0ABV7Z1D8</accession>
<gene>
    <name evidence="5" type="ORF">ACFOOI_20070</name>
</gene>
<dbReference type="RefSeq" id="WP_379839877.1">
    <property type="nucleotide sequence ID" value="NZ_JBHRYQ010000001.1"/>
</dbReference>
<dbReference type="Gene3D" id="1.10.10.60">
    <property type="entry name" value="Homeodomain-like"/>
    <property type="match status" value="2"/>
</dbReference>
<dbReference type="InterPro" id="IPR011051">
    <property type="entry name" value="RmlC_Cupin_sf"/>
</dbReference>
<keyword evidence="6" id="KW-1185">Reference proteome</keyword>
<dbReference type="SUPFAM" id="SSF46689">
    <property type="entry name" value="Homeodomain-like"/>
    <property type="match status" value="2"/>
</dbReference>
<dbReference type="PROSITE" id="PS00041">
    <property type="entry name" value="HTH_ARAC_FAMILY_1"/>
    <property type="match status" value="1"/>
</dbReference>
<dbReference type="InterPro" id="IPR014710">
    <property type="entry name" value="RmlC-like_jellyroll"/>
</dbReference>
<dbReference type="Gene3D" id="2.60.120.10">
    <property type="entry name" value="Jelly Rolls"/>
    <property type="match status" value="1"/>
</dbReference>
<feature type="domain" description="HTH araC/xylS-type" evidence="4">
    <location>
        <begin position="179"/>
        <end position="276"/>
    </location>
</feature>
<reference evidence="6" key="1">
    <citation type="journal article" date="2019" name="Int. J. Syst. Evol. Microbiol.">
        <title>The Global Catalogue of Microorganisms (GCM) 10K type strain sequencing project: providing services to taxonomists for standard genome sequencing and annotation.</title>
        <authorList>
            <consortium name="The Broad Institute Genomics Platform"/>
            <consortium name="The Broad Institute Genome Sequencing Center for Infectious Disease"/>
            <person name="Wu L."/>
            <person name="Ma J."/>
        </authorList>
    </citation>
    <scope>NUCLEOTIDE SEQUENCE [LARGE SCALE GENOMIC DNA]</scope>
    <source>
        <strain evidence="6">CECT 7956</strain>
    </source>
</reference>
<dbReference type="Proteomes" id="UP001595616">
    <property type="component" value="Unassembled WGS sequence"/>
</dbReference>
<dbReference type="InterPro" id="IPR009057">
    <property type="entry name" value="Homeodomain-like_sf"/>
</dbReference>
<dbReference type="PRINTS" id="PR00032">
    <property type="entry name" value="HTHARAC"/>
</dbReference>
<evidence type="ECO:0000256" key="3">
    <source>
        <dbReference type="ARBA" id="ARBA00023163"/>
    </source>
</evidence>
<evidence type="ECO:0000313" key="6">
    <source>
        <dbReference type="Proteomes" id="UP001595616"/>
    </source>
</evidence>
<keyword evidence="3" id="KW-0804">Transcription</keyword>
<dbReference type="SMART" id="SM00342">
    <property type="entry name" value="HTH_ARAC"/>
    <property type="match status" value="1"/>
</dbReference>
<dbReference type="Pfam" id="PF02311">
    <property type="entry name" value="AraC_binding"/>
    <property type="match status" value="1"/>
</dbReference>
<dbReference type="InterPro" id="IPR020449">
    <property type="entry name" value="Tscrpt_reg_AraC-type_HTH"/>
</dbReference>
<evidence type="ECO:0000256" key="1">
    <source>
        <dbReference type="ARBA" id="ARBA00023015"/>
    </source>
</evidence>
<dbReference type="PANTHER" id="PTHR43280">
    <property type="entry name" value="ARAC-FAMILY TRANSCRIPTIONAL REGULATOR"/>
    <property type="match status" value="1"/>
</dbReference>
<keyword evidence="2" id="KW-0238">DNA-binding</keyword>
<proteinExistence type="predicted"/>
<keyword evidence="1" id="KW-0805">Transcription regulation</keyword>